<dbReference type="EMBL" id="MU275839">
    <property type="protein sequence ID" value="KAI0053531.1"/>
    <property type="molecule type" value="Genomic_DNA"/>
</dbReference>
<organism evidence="1 2">
    <name type="scientific">Auriscalpium vulgare</name>
    <dbReference type="NCBI Taxonomy" id="40419"/>
    <lineage>
        <taxon>Eukaryota</taxon>
        <taxon>Fungi</taxon>
        <taxon>Dikarya</taxon>
        <taxon>Basidiomycota</taxon>
        <taxon>Agaricomycotina</taxon>
        <taxon>Agaricomycetes</taxon>
        <taxon>Russulales</taxon>
        <taxon>Auriscalpiaceae</taxon>
        <taxon>Auriscalpium</taxon>
    </lineage>
</organism>
<feature type="non-terminal residue" evidence="1">
    <location>
        <position position="1"/>
    </location>
</feature>
<name>A0ACB8SCB8_9AGAM</name>
<protein>
    <submittedName>
        <fullName evidence="1">Uncharacterized protein</fullName>
    </submittedName>
</protein>
<sequence length="106" mass="11960">HLYRGLSTCLLISLSPTPPPPSHARSALPPCLQDSSPHSASECRLFGLLEQRRWCAQSRYARPTRCSGLEGIARWIYALRVGPDCSGVRFLELRFFGHEPLRQPCR</sequence>
<proteinExistence type="predicted"/>
<accession>A0ACB8SCB8</accession>
<evidence type="ECO:0000313" key="1">
    <source>
        <dbReference type="EMBL" id="KAI0053531.1"/>
    </source>
</evidence>
<gene>
    <name evidence="1" type="ORF">FA95DRAFT_1674071</name>
</gene>
<keyword evidence="2" id="KW-1185">Reference proteome</keyword>
<evidence type="ECO:0000313" key="2">
    <source>
        <dbReference type="Proteomes" id="UP000814033"/>
    </source>
</evidence>
<comment type="caution">
    <text evidence="1">The sequence shown here is derived from an EMBL/GenBank/DDBJ whole genome shotgun (WGS) entry which is preliminary data.</text>
</comment>
<reference evidence="1" key="1">
    <citation type="submission" date="2021-02" db="EMBL/GenBank/DDBJ databases">
        <authorList>
            <consortium name="DOE Joint Genome Institute"/>
            <person name="Ahrendt S."/>
            <person name="Looney B.P."/>
            <person name="Miyauchi S."/>
            <person name="Morin E."/>
            <person name="Drula E."/>
            <person name="Courty P.E."/>
            <person name="Chicoki N."/>
            <person name="Fauchery L."/>
            <person name="Kohler A."/>
            <person name="Kuo A."/>
            <person name="Labutti K."/>
            <person name="Pangilinan J."/>
            <person name="Lipzen A."/>
            <person name="Riley R."/>
            <person name="Andreopoulos W."/>
            <person name="He G."/>
            <person name="Johnson J."/>
            <person name="Barry K.W."/>
            <person name="Grigoriev I.V."/>
            <person name="Nagy L."/>
            <person name="Hibbett D."/>
            <person name="Henrissat B."/>
            <person name="Matheny P.B."/>
            <person name="Labbe J."/>
            <person name="Martin F."/>
        </authorList>
    </citation>
    <scope>NUCLEOTIDE SEQUENCE</scope>
    <source>
        <strain evidence="1">FP105234-sp</strain>
    </source>
</reference>
<dbReference type="Proteomes" id="UP000814033">
    <property type="component" value="Unassembled WGS sequence"/>
</dbReference>
<reference evidence="1" key="2">
    <citation type="journal article" date="2022" name="New Phytol.">
        <title>Evolutionary transition to the ectomycorrhizal habit in the genomes of a hyperdiverse lineage of mushroom-forming fungi.</title>
        <authorList>
            <person name="Looney B."/>
            <person name="Miyauchi S."/>
            <person name="Morin E."/>
            <person name="Drula E."/>
            <person name="Courty P.E."/>
            <person name="Kohler A."/>
            <person name="Kuo A."/>
            <person name="LaButti K."/>
            <person name="Pangilinan J."/>
            <person name="Lipzen A."/>
            <person name="Riley R."/>
            <person name="Andreopoulos W."/>
            <person name="He G."/>
            <person name="Johnson J."/>
            <person name="Nolan M."/>
            <person name="Tritt A."/>
            <person name="Barry K.W."/>
            <person name="Grigoriev I.V."/>
            <person name="Nagy L.G."/>
            <person name="Hibbett D."/>
            <person name="Henrissat B."/>
            <person name="Matheny P.B."/>
            <person name="Labbe J."/>
            <person name="Martin F.M."/>
        </authorList>
    </citation>
    <scope>NUCLEOTIDE SEQUENCE</scope>
    <source>
        <strain evidence="1">FP105234-sp</strain>
    </source>
</reference>